<feature type="domain" description="Polycomb protein VEFS-Box" evidence="8">
    <location>
        <begin position="530"/>
        <end position="614"/>
    </location>
</feature>
<evidence type="ECO:0000256" key="2">
    <source>
        <dbReference type="ARBA" id="ARBA00022723"/>
    </source>
</evidence>
<evidence type="ECO:0000313" key="9">
    <source>
        <dbReference type="EMBL" id="KAH6656241.1"/>
    </source>
</evidence>
<dbReference type="InterPro" id="IPR019786">
    <property type="entry name" value="Zinc_finger_PHD-type_CS"/>
</dbReference>
<comment type="caution">
    <text evidence="9">The sequence shown here is derived from an EMBL/GenBank/DDBJ whole genome shotgun (WGS) entry which is preliminary data.</text>
</comment>
<feature type="region of interest" description="Disordered" evidence="7">
    <location>
        <begin position="28"/>
        <end position="50"/>
    </location>
</feature>
<dbReference type="RefSeq" id="XP_045960475.1">
    <property type="nucleotide sequence ID" value="XM_046106583.1"/>
</dbReference>
<dbReference type="InterPro" id="IPR013083">
    <property type="entry name" value="Znf_RING/FYVE/PHD"/>
</dbReference>
<dbReference type="SUPFAM" id="SSF57903">
    <property type="entry name" value="FYVE/PHD zinc finger"/>
    <property type="match status" value="1"/>
</dbReference>
<keyword evidence="3" id="KW-0863">Zinc-finger</keyword>
<keyword evidence="5" id="KW-0805">Transcription regulation</keyword>
<dbReference type="CDD" id="cd15489">
    <property type="entry name" value="PHD_SF"/>
    <property type="match status" value="1"/>
</dbReference>
<protein>
    <recommendedName>
        <fullName evidence="8">Polycomb protein VEFS-Box domain-containing protein</fullName>
    </recommendedName>
</protein>
<evidence type="ECO:0000313" key="10">
    <source>
        <dbReference type="Proteomes" id="UP000758603"/>
    </source>
</evidence>
<reference evidence="9" key="1">
    <citation type="journal article" date="2021" name="Nat. Commun.">
        <title>Genetic determinants of endophytism in the Arabidopsis root mycobiome.</title>
        <authorList>
            <person name="Mesny F."/>
            <person name="Miyauchi S."/>
            <person name="Thiergart T."/>
            <person name="Pickel B."/>
            <person name="Atanasova L."/>
            <person name="Karlsson M."/>
            <person name="Huettel B."/>
            <person name="Barry K.W."/>
            <person name="Haridas S."/>
            <person name="Chen C."/>
            <person name="Bauer D."/>
            <person name="Andreopoulos W."/>
            <person name="Pangilinan J."/>
            <person name="LaButti K."/>
            <person name="Riley R."/>
            <person name="Lipzen A."/>
            <person name="Clum A."/>
            <person name="Drula E."/>
            <person name="Henrissat B."/>
            <person name="Kohler A."/>
            <person name="Grigoriev I.V."/>
            <person name="Martin F.M."/>
            <person name="Hacquard S."/>
        </authorList>
    </citation>
    <scope>NUCLEOTIDE SEQUENCE</scope>
    <source>
        <strain evidence="9">MPI-SDFR-AT-0073</strain>
    </source>
</reference>
<feature type="compositionally biased region" description="Basic and acidic residues" evidence="7">
    <location>
        <begin position="467"/>
        <end position="483"/>
    </location>
</feature>
<sequence length="708" mass="79385">MSAHNPSRKSPLLGRIWEHFGGLTGLASTNGKKDVAGGEGPRATKRRRMNEDSLDAEMVAAVGPLAKNPSEHHPRALRVEVLRIGRGYLPDPNANGLLQGNGSPLKKNLPIAVVRTRCRLAILEYKHRVETRPMYCESQPCELKIFRDPDGICRLARVHLQQPFQIDAEHLYVERDDQPGRRPADTYLITVEFESAGDGKWPPVDLLSSQAHNIASSATPRQWVISSRFLYSCANGRKGRETTPLHLKKHPGMEIDTDLVVETDLRWSVGAHQEKASPKEHTARKSDEKPLNGVLSPLSNGHVNGRAENLVNGHIHEDSENDDVGDEEEEEGGEEEAVTPSRSLRMRDKPQNYNLKLLSDKARGKELKERKKRKDAKNGGGVDVTYLLPNAHRLQVKDWLCVRCFAAHNTVGQLRAHLDQHAEWKFTTDLTANGVCRITVSTPGQGEPRADHTASFVDFSPNDDGNDSGKERLSGVPKREPDSDRAIGKGIFSRYQRPIKQKIPNNNQPMYDRLSKAVLKPLSEVDEPIIDNSWQLQKHRDVIRDYTDVHADEKEYISVWDAFAQTQRVSNAPFFQGVYLEFLEEKAAWLVASQNRMNEAFKHMFYLNARDALDKGTVRKGVSILRTARAQYSHAPSRTGQDSPKSERGTNKFGCAVCGQLQGPDQLTCANLSCDTPYYHKACVENDAKMAVDRRGWRCNDCYGDAQP</sequence>
<feature type="compositionally biased region" description="Basic and acidic residues" evidence="7">
    <location>
        <begin position="272"/>
        <end position="290"/>
    </location>
</feature>
<evidence type="ECO:0000256" key="1">
    <source>
        <dbReference type="ARBA" id="ARBA00007416"/>
    </source>
</evidence>
<feature type="compositionally biased region" description="Acidic residues" evidence="7">
    <location>
        <begin position="319"/>
        <end position="337"/>
    </location>
</feature>
<feature type="region of interest" description="Disordered" evidence="7">
    <location>
        <begin position="270"/>
        <end position="382"/>
    </location>
</feature>
<dbReference type="InterPro" id="IPR011011">
    <property type="entry name" value="Znf_FYVE_PHD"/>
</dbReference>
<dbReference type="Gene3D" id="3.30.40.10">
    <property type="entry name" value="Zinc/RING finger domain, C3HC4 (zinc finger)"/>
    <property type="match status" value="1"/>
</dbReference>
<dbReference type="GO" id="GO:0008270">
    <property type="term" value="F:zinc ion binding"/>
    <property type="evidence" value="ECO:0007669"/>
    <property type="project" value="UniProtKB-KW"/>
</dbReference>
<proteinExistence type="inferred from homology"/>
<gene>
    <name evidence="9" type="ORF">BKA67DRAFT_654590</name>
</gene>
<dbReference type="EMBL" id="JAGPXC010000002">
    <property type="protein sequence ID" value="KAH6656241.1"/>
    <property type="molecule type" value="Genomic_DNA"/>
</dbReference>
<name>A0A9P9A0M3_9PEZI</name>
<keyword evidence="6" id="KW-0804">Transcription</keyword>
<feature type="compositionally biased region" description="Basic and acidic residues" evidence="7">
    <location>
        <begin position="358"/>
        <end position="369"/>
    </location>
</feature>
<evidence type="ECO:0000259" key="8">
    <source>
        <dbReference type="Pfam" id="PF09733"/>
    </source>
</evidence>
<evidence type="ECO:0000256" key="6">
    <source>
        <dbReference type="ARBA" id="ARBA00023163"/>
    </source>
</evidence>
<keyword evidence="2" id="KW-0479">Metal-binding</keyword>
<evidence type="ECO:0000256" key="4">
    <source>
        <dbReference type="ARBA" id="ARBA00022833"/>
    </source>
</evidence>
<dbReference type="Proteomes" id="UP000758603">
    <property type="component" value="Unassembled WGS sequence"/>
</dbReference>
<evidence type="ECO:0000256" key="5">
    <source>
        <dbReference type="ARBA" id="ARBA00023015"/>
    </source>
</evidence>
<dbReference type="Pfam" id="PF09733">
    <property type="entry name" value="VEFS-Box"/>
    <property type="match status" value="1"/>
</dbReference>
<dbReference type="CDD" id="cd21552">
    <property type="entry name" value="VEFS-box_ctSUZ12-like"/>
    <property type="match status" value="1"/>
</dbReference>
<evidence type="ECO:0000256" key="7">
    <source>
        <dbReference type="SAM" id="MobiDB-lite"/>
    </source>
</evidence>
<feature type="region of interest" description="Disordered" evidence="7">
    <location>
        <begin position="441"/>
        <end position="483"/>
    </location>
</feature>
<organism evidence="9 10">
    <name type="scientific">Truncatella angustata</name>
    <dbReference type="NCBI Taxonomy" id="152316"/>
    <lineage>
        <taxon>Eukaryota</taxon>
        <taxon>Fungi</taxon>
        <taxon>Dikarya</taxon>
        <taxon>Ascomycota</taxon>
        <taxon>Pezizomycotina</taxon>
        <taxon>Sordariomycetes</taxon>
        <taxon>Xylariomycetidae</taxon>
        <taxon>Amphisphaeriales</taxon>
        <taxon>Sporocadaceae</taxon>
        <taxon>Truncatella</taxon>
    </lineage>
</organism>
<dbReference type="PROSITE" id="PS01359">
    <property type="entry name" value="ZF_PHD_1"/>
    <property type="match status" value="1"/>
</dbReference>
<evidence type="ECO:0000256" key="3">
    <source>
        <dbReference type="ARBA" id="ARBA00022771"/>
    </source>
</evidence>
<keyword evidence="4" id="KW-0862">Zinc</keyword>
<comment type="similarity">
    <text evidence="1">Belongs to the VEFS (VRN2-EMF2-FIS2-SU(Z)12) family.</text>
</comment>
<dbReference type="GeneID" id="70135474"/>
<dbReference type="AlphaFoldDB" id="A0A9P9A0M3"/>
<dbReference type="InterPro" id="IPR019135">
    <property type="entry name" value="Polycomb_protein_VEFS-Box"/>
</dbReference>
<dbReference type="OrthoDB" id="166746at2759"/>
<keyword evidence="10" id="KW-1185">Reference proteome</keyword>
<accession>A0A9P9A0M3</accession>